<evidence type="ECO:0000313" key="2">
    <source>
        <dbReference type="Proteomes" id="UP000559182"/>
    </source>
</evidence>
<proteinExistence type="predicted"/>
<gene>
    <name evidence="1" type="ORF">FHU39_003992</name>
</gene>
<keyword evidence="2" id="KW-1185">Reference proteome</keyword>
<comment type="caution">
    <text evidence="1">The sequence shown here is derived from an EMBL/GenBank/DDBJ whole genome shotgun (WGS) entry which is preliminary data.</text>
</comment>
<protein>
    <submittedName>
        <fullName evidence="1">Uncharacterized protein</fullName>
    </submittedName>
</protein>
<dbReference type="AlphaFoldDB" id="A0A839NE98"/>
<sequence length="63" mass="7177">MGRHDKTWLVANGGDGERYYAYCRKYSDAFETAFKAQVRARTGDCRTVHWSNSEPSSGTEIEL</sequence>
<dbReference type="Proteomes" id="UP000559182">
    <property type="component" value="Unassembled WGS sequence"/>
</dbReference>
<organism evidence="1 2">
    <name type="scientific">Flexivirga oryzae</name>
    <dbReference type="NCBI Taxonomy" id="1794944"/>
    <lineage>
        <taxon>Bacteria</taxon>
        <taxon>Bacillati</taxon>
        <taxon>Actinomycetota</taxon>
        <taxon>Actinomycetes</taxon>
        <taxon>Micrococcales</taxon>
        <taxon>Dermacoccaceae</taxon>
        <taxon>Flexivirga</taxon>
    </lineage>
</organism>
<accession>A0A839NE98</accession>
<dbReference type="EMBL" id="JACHVQ010000004">
    <property type="protein sequence ID" value="MBB2893956.1"/>
    <property type="molecule type" value="Genomic_DNA"/>
</dbReference>
<name>A0A839NE98_9MICO</name>
<reference evidence="1 2" key="1">
    <citation type="submission" date="2020-08" db="EMBL/GenBank/DDBJ databases">
        <title>Sequencing the genomes of 1000 actinobacteria strains.</title>
        <authorList>
            <person name="Klenk H.-P."/>
        </authorList>
    </citation>
    <scope>NUCLEOTIDE SEQUENCE [LARGE SCALE GENOMIC DNA]</scope>
    <source>
        <strain evidence="1 2">DSM 105369</strain>
    </source>
</reference>
<evidence type="ECO:0000313" key="1">
    <source>
        <dbReference type="EMBL" id="MBB2893956.1"/>
    </source>
</evidence>